<evidence type="ECO:0000256" key="1">
    <source>
        <dbReference type="SAM" id="MobiDB-lite"/>
    </source>
</evidence>
<dbReference type="Pfam" id="PF10988">
    <property type="entry name" value="DUF2807"/>
    <property type="match status" value="1"/>
</dbReference>
<proteinExistence type="predicted"/>
<evidence type="ECO:0000313" key="4">
    <source>
        <dbReference type="EMBL" id="NER15719.1"/>
    </source>
</evidence>
<gene>
    <name evidence="4" type="ORF">GWK10_00760</name>
</gene>
<feature type="signal peptide" evidence="2">
    <location>
        <begin position="1"/>
        <end position="23"/>
    </location>
</feature>
<evidence type="ECO:0000256" key="2">
    <source>
        <dbReference type="SAM" id="SignalP"/>
    </source>
</evidence>
<dbReference type="PROSITE" id="PS51257">
    <property type="entry name" value="PROKAR_LIPOPROTEIN"/>
    <property type="match status" value="1"/>
</dbReference>
<dbReference type="InterPro" id="IPR021255">
    <property type="entry name" value="DUF2807"/>
</dbReference>
<protein>
    <submittedName>
        <fullName evidence="4">DUF2807 domain-containing protein</fullName>
    </submittedName>
</protein>
<accession>A0A6M0CIF8</accession>
<keyword evidence="5" id="KW-1185">Reference proteome</keyword>
<sequence length="241" mass="25317">MTQLTKFILGIILSLLVSSCAFDINLGEGERGNGNVISEDRNASESFTRISAQEGLDVYVTQGETASIQVEADENIMELIRTDIDNGRLRIHADKNIGRATKKVYVTLPVIEALEASSGADLITKNIIKTETIRLKSSSGADLIVKVSANEVDADSSSGADIRLSGEAKKLIAEASSGSDIKASDFNVEDCNASASSGSDILVSVSGKLIADASSGGDIRYRGEPKSISKNKSASGSVSKQ</sequence>
<dbReference type="AlphaFoldDB" id="A0A6M0CIF8"/>
<dbReference type="EMBL" id="JAABOQ010000001">
    <property type="protein sequence ID" value="NER15719.1"/>
    <property type="molecule type" value="Genomic_DNA"/>
</dbReference>
<name>A0A6M0CIF8_9FLAO</name>
<dbReference type="Gene3D" id="2.160.20.120">
    <property type="match status" value="1"/>
</dbReference>
<feature type="domain" description="Putative auto-transporter adhesin head GIN" evidence="3">
    <location>
        <begin position="47"/>
        <end position="225"/>
    </location>
</feature>
<comment type="caution">
    <text evidence="4">The sequence shown here is derived from an EMBL/GenBank/DDBJ whole genome shotgun (WGS) entry which is preliminary data.</text>
</comment>
<dbReference type="RefSeq" id="WP_164028992.1">
    <property type="nucleotide sequence ID" value="NZ_JAABOQ010000001.1"/>
</dbReference>
<evidence type="ECO:0000313" key="5">
    <source>
        <dbReference type="Proteomes" id="UP000474296"/>
    </source>
</evidence>
<feature type="compositionally biased region" description="Polar residues" evidence="1">
    <location>
        <begin position="228"/>
        <end position="241"/>
    </location>
</feature>
<feature type="region of interest" description="Disordered" evidence="1">
    <location>
        <begin position="214"/>
        <end position="241"/>
    </location>
</feature>
<keyword evidence="2" id="KW-0732">Signal</keyword>
<feature type="chain" id="PRO_5027032215" evidence="2">
    <location>
        <begin position="24"/>
        <end position="241"/>
    </location>
</feature>
<reference evidence="4 5" key="1">
    <citation type="submission" date="2020-01" db="EMBL/GenBank/DDBJ databases">
        <title>Spongiivirga citrea KCTC 32990T.</title>
        <authorList>
            <person name="Wang G."/>
        </authorList>
    </citation>
    <scope>NUCLEOTIDE SEQUENCE [LARGE SCALE GENOMIC DNA]</scope>
    <source>
        <strain evidence="4 5">KCTC 32990</strain>
    </source>
</reference>
<evidence type="ECO:0000259" key="3">
    <source>
        <dbReference type="Pfam" id="PF10988"/>
    </source>
</evidence>
<organism evidence="4 5">
    <name type="scientific">Spongiivirga citrea</name>
    <dbReference type="NCBI Taxonomy" id="1481457"/>
    <lineage>
        <taxon>Bacteria</taxon>
        <taxon>Pseudomonadati</taxon>
        <taxon>Bacteroidota</taxon>
        <taxon>Flavobacteriia</taxon>
        <taxon>Flavobacteriales</taxon>
        <taxon>Flavobacteriaceae</taxon>
        <taxon>Spongiivirga</taxon>
    </lineage>
</organism>
<dbReference type="Proteomes" id="UP000474296">
    <property type="component" value="Unassembled WGS sequence"/>
</dbReference>